<reference evidence="1" key="1">
    <citation type="submission" date="2021-06" db="EMBL/GenBank/DDBJ databases">
        <authorList>
            <person name="Kallberg Y."/>
            <person name="Tangrot J."/>
            <person name="Rosling A."/>
        </authorList>
    </citation>
    <scope>NUCLEOTIDE SEQUENCE</scope>
    <source>
        <strain evidence="1">28 12/20/2015</strain>
    </source>
</reference>
<gene>
    <name evidence="1" type="ORF">SPELUC_LOCUS10833</name>
</gene>
<accession>A0ACA9P5D7</accession>
<keyword evidence="2" id="KW-1185">Reference proteome</keyword>
<name>A0ACA9P5D7_9GLOM</name>
<proteinExistence type="predicted"/>
<organism evidence="1 2">
    <name type="scientific">Cetraspora pellucida</name>
    <dbReference type="NCBI Taxonomy" id="1433469"/>
    <lineage>
        <taxon>Eukaryota</taxon>
        <taxon>Fungi</taxon>
        <taxon>Fungi incertae sedis</taxon>
        <taxon>Mucoromycota</taxon>
        <taxon>Glomeromycotina</taxon>
        <taxon>Glomeromycetes</taxon>
        <taxon>Diversisporales</taxon>
        <taxon>Gigasporaceae</taxon>
        <taxon>Cetraspora</taxon>
    </lineage>
</organism>
<evidence type="ECO:0000313" key="2">
    <source>
        <dbReference type="Proteomes" id="UP000789366"/>
    </source>
</evidence>
<sequence length="238" mass="28047">EALYHQIGLLLPNENCMPKFSQIYIFDGSFEAELKLHYKVFLFLDHDILTDIQHDFHMHNPFAQVFRSAGQFIHEGQPIMLKLLSSQGFDIKHYNRPTADEGQLQRISACHAAYNLLQYLLLFSYSQFSWHLSIFYSTSVTSNYTETLHNSVSDPENDVDFADRDLDNKLRQTQHRTYITIKNYAAYYLHICSPVNSILHHAAHLFHQYVVDQYAKIEQNHLLWQRTNQHTIHAELYQ</sequence>
<evidence type="ECO:0000313" key="1">
    <source>
        <dbReference type="EMBL" id="CAG8692578.1"/>
    </source>
</evidence>
<dbReference type="EMBL" id="CAJVPW010021252">
    <property type="protein sequence ID" value="CAG8692578.1"/>
    <property type="molecule type" value="Genomic_DNA"/>
</dbReference>
<feature type="non-terminal residue" evidence="1">
    <location>
        <position position="238"/>
    </location>
</feature>
<dbReference type="Proteomes" id="UP000789366">
    <property type="component" value="Unassembled WGS sequence"/>
</dbReference>
<comment type="caution">
    <text evidence="1">The sequence shown here is derived from an EMBL/GenBank/DDBJ whole genome shotgun (WGS) entry which is preliminary data.</text>
</comment>
<feature type="non-terminal residue" evidence="1">
    <location>
        <position position="1"/>
    </location>
</feature>
<protein>
    <submittedName>
        <fullName evidence="1">18272_t:CDS:1</fullName>
    </submittedName>
</protein>